<evidence type="ECO:0000256" key="5">
    <source>
        <dbReference type="ARBA" id="ARBA00023136"/>
    </source>
</evidence>
<feature type="transmembrane region" description="Helical" evidence="6">
    <location>
        <begin position="7"/>
        <end position="27"/>
    </location>
</feature>
<protein>
    <recommendedName>
        <fullName evidence="7">DUF2179 domain-containing protein</fullName>
    </recommendedName>
</protein>
<keyword evidence="3 6" id="KW-0812">Transmembrane</keyword>
<evidence type="ECO:0000256" key="4">
    <source>
        <dbReference type="ARBA" id="ARBA00022989"/>
    </source>
</evidence>
<dbReference type="Gene3D" id="3.30.70.120">
    <property type="match status" value="1"/>
</dbReference>
<organism evidence="8 9">
    <name type="scientific">Mesobacillus campisalis</name>
    <dbReference type="NCBI Taxonomy" id="1408103"/>
    <lineage>
        <taxon>Bacteria</taxon>
        <taxon>Bacillati</taxon>
        <taxon>Bacillota</taxon>
        <taxon>Bacilli</taxon>
        <taxon>Bacillales</taxon>
        <taxon>Bacillaceae</taxon>
        <taxon>Mesobacillus</taxon>
    </lineage>
</organism>
<comment type="subcellular location">
    <subcellularLocation>
        <location evidence="1">Cell membrane</location>
        <topology evidence="1">Multi-pass membrane protein</topology>
    </subcellularLocation>
</comment>
<evidence type="ECO:0000259" key="7">
    <source>
        <dbReference type="Pfam" id="PF10035"/>
    </source>
</evidence>
<comment type="caution">
    <text evidence="8">The sequence shown here is derived from an EMBL/GenBank/DDBJ whole genome shotgun (WGS) entry which is preliminary data.</text>
</comment>
<feature type="transmembrane region" description="Helical" evidence="6">
    <location>
        <begin position="137"/>
        <end position="157"/>
    </location>
</feature>
<feature type="transmembrane region" description="Helical" evidence="6">
    <location>
        <begin position="96"/>
        <end position="116"/>
    </location>
</feature>
<gene>
    <name evidence="8" type="ORF">WQ57_14095</name>
</gene>
<feature type="transmembrane region" description="Helical" evidence="6">
    <location>
        <begin position="47"/>
        <end position="63"/>
    </location>
</feature>
<evidence type="ECO:0000313" key="8">
    <source>
        <dbReference type="EMBL" id="KKK37333.1"/>
    </source>
</evidence>
<keyword evidence="2" id="KW-1003">Cell membrane</keyword>
<keyword evidence="5 6" id="KW-0472">Membrane</keyword>
<sequence length="270" mass="29344">MQYIGIIIGSLITAAGFNLFLIPHEILSSGLSGISMIVGMLTPMDTGVANFLLNLPLLILGYFKLGRKFILLTILAVTMISIGLYMIPVVEIAHEMVLSSIFGGAVVGLGIGLIFRCSGSSGGFDVIGMLIARKRDFPIGSMLTVMNGAIILISGFLFNWDAALYTMASIFVTGKVVDAVFTHHVKLTLTIITEKGEEMRQHLLTNVYRGVTVMDGIGGYSNTRRHILMTVISRYELTEVKSLISEIDSAAFVNITETVEVMGFFHKRVA</sequence>
<dbReference type="PATRIC" id="fig|1408103.3.peg.3171"/>
<evidence type="ECO:0000256" key="2">
    <source>
        <dbReference type="ARBA" id="ARBA00022475"/>
    </source>
</evidence>
<evidence type="ECO:0000256" key="3">
    <source>
        <dbReference type="ARBA" id="ARBA00022692"/>
    </source>
</evidence>
<evidence type="ECO:0000256" key="6">
    <source>
        <dbReference type="SAM" id="Phobius"/>
    </source>
</evidence>
<reference evidence="8 9" key="1">
    <citation type="submission" date="2015-04" db="EMBL/GenBank/DDBJ databases">
        <title>Taxonomic description and genome sequence of Bacillus campisalis sp. nov., a novel member of the genus Bacillus isolated from solar saltern.</title>
        <authorList>
            <person name="Mathan Kumar R."/>
            <person name="Kaur G."/>
            <person name="Kumar A."/>
            <person name="Singh N.K."/>
            <person name="Kaur N."/>
            <person name="Kumar N."/>
            <person name="Mayilraj S."/>
        </authorList>
    </citation>
    <scope>NUCLEOTIDE SEQUENCE [LARGE SCALE GENOMIC DNA]</scope>
    <source>
        <strain evidence="8 9">SA2-6</strain>
    </source>
</reference>
<dbReference type="EMBL" id="LAYY01000015">
    <property type="protein sequence ID" value="KKK37333.1"/>
    <property type="molecule type" value="Genomic_DNA"/>
</dbReference>
<dbReference type="Proteomes" id="UP000034166">
    <property type="component" value="Unassembled WGS sequence"/>
</dbReference>
<feature type="transmembrane region" description="Helical" evidence="6">
    <location>
        <begin position="70"/>
        <end position="90"/>
    </location>
</feature>
<dbReference type="InterPro" id="IPR019264">
    <property type="entry name" value="DUF2179"/>
</dbReference>
<dbReference type="PIRSF" id="PIRSF006483">
    <property type="entry name" value="Membrane_protein_YitT"/>
    <property type="match status" value="1"/>
</dbReference>
<dbReference type="PANTHER" id="PTHR33545">
    <property type="entry name" value="UPF0750 MEMBRANE PROTEIN YITT-RELATED"/>
    <property type="match status" value="1"/>
</dbReference>
<dbReference type="PANTHER" id="PTHR33545:SF5">
    <property type="entry name" value="UPF0750 MEMBRANE PROTEIN YITT"/>
    <property type="match status" value="1"/>
</dbReference>
<dbReference type="InterPro" id="IPR051461">
    <property type="entry name" value="UPF0750_membrane"/>
</dbReference>
<dbReference type="Pfam" id="PF10035">
    <property type="entry name" value="DUF2179"/>
    <property type="match status" value="1"/>
</dbReference>
<evidence type="ECO:0000256" key="1">
    <source>
        <dbReference type="ARBA" id="ARBA00004651"/>
    </source>
</evidence>
<dbReference type="AlphaFoldDB" id="A0A0M2ST87"/>
<feature type="domain" description="DUF2179" evidence="7">
    <location>
        <begin position="209"/>
        <end position="263"/>
    </location>
</feature>
<dbReference type="OrthoDB" id="2417289at2"/>
<name>A0A0M2ST87_9BACI</name>
<keyword evidence="9" id="KW-1185">Reference proteome</keyword>
<dbReference type="GO" id="GO:0005886">
    <property type="term" value="C:plasma membrane"/>
    <property type="evidence" value="ECO:0007669"/>
    <property type="project" value="UniProtKB-SubCell"/>
</dbReference>
<keyword evidence="4 6" id="KW-1133">Transmembrane helix</keyword>
<dbReference type="InterPro" id="IPR015867">
    <property type="entry name" value="N-reg_PII/ATP_PRibTrfase_C"/>
</dbReference>
<dbReference type="CDD" id="cd16380">
    <property type="entry name" value="YitT_C"/>
    <property type="match status" value="1"/>
</dbReference>
<dbReference type="RefSeq" id="WP_046524426.1">
    <property type="nucleotide sequence ID" value="NZ_LAYY01000015.1"/>
</dbReference>
<dbReference type="Pfam" id="PF02588">
    <property type="entry name" value="YitT_membrane"/>
    <property type="match status" value="1"/>
</dbReference>
<proteinExistence type="predicted"/>
<accession>A0A0M2ST87</accession>
<dbReference type="InterPro" id="IPR003740">
    <property type="entry name" value="YitT"/>
</dbReference>
<evidence type="ECO:0000313" key="9">
    <source>
        <dbReference type="Proteomes" id="UP000034166"/>
    </source>
</evidence>